<organism evidence="1 2">
    <name type="scientific">Catharanthus roseus</name>
    <name type="common">Madagascar periwinkle</name>
    <name type="synonym">Vinca rosea</name>
    <dbReference type="NCBI Taxonomy" id="4058"/>
    <lineage>
        <taxon>Eukaryota</taxon>
        <taxon>Viridiplantae</taxon>
        <taxon>Streptophyta</taxon>
        <taxon>Embryophyta</taxon>
        <taxon>Tracheophyta</taxon>
        <taxon>Spermatophyta</taxon>
        <taxon>Magnoliopsida</taxon>
        <taxon>eudicotyledons</taxon>
        <taxon>Gunneridae</taxon>
        <taxon>Pentapetalae</taxon>
        <taxon>asterids</taxon>
        <taxon>lamiids</taxon>
        <taxon>Gentianales</taxon>
        <taxon>Apocynaceae</taxon>
        <taxon>Rauvolfioideae</taxon>
        <taxon>Vinceae</taxon>
        <taxon>Catharanthinae</taxon>
        <taxon>Catharanthus</taxon>
    </lineage>
</organism>
<gene>
    <name evidence="1" type="ORF">M9H77_22863</name>
</gene>
<dbReference type="Proteomes" id="UP001060085">
    <property type="component" value="Linkage Group LG05"/>
</dbReference>
<keyword evidence="2" id="KW-1185">Reference proteome</keyword>
<comment type="caution">
    <text evidence="1">The sequence shown here is derived from an EMBL/GenBank/DDBJ whole genome shotgun (WGS) entry which is preliminary data.</text>
</comment>
<dbReference type="EMBL" id="CM044705">
    <property type="protein sequence ID" value="KAI5663540.1"/>
    <property type="molecule type" value="Genomic_DNA"/>
</dbReference>
<reference evidence="2" key="1">
    <citation type="journal article" date="2023" name="Nat. Plants">
        <title>Single-cell RNA sequencing provides a high-resolution roadmap for understanding the multicellular compartmentation of specialized metabolism.</title>
        <authorList>
            <person name="Sun S."/>
            <person name="Shen X."/>
            <person name="Li Y."/>
            <person name="Li Y."/>
            <person name="Wang S."/>
            <person name="Li R."/>
            <person name="Zhang H."/>
            <person name="Shen G."/>
            <person name="Guo B."/>
            <person name="Wei J."/>
            <person name="Xu J."/>
            <person name="St-Pierre B."/>
            <person name="Chen S."/>
            <person name="Sun C."/>
        </authorList>
    </citation>
    <scope>NUCLEOTIDE SEQUENCE [LARGE SCALE GENOMIC DNA]</scope>
</reference>
<evidence type="ECO:0000313" key="1">
    <source>
        <dbReference type="EMBL" id="KAI5663540.1"/>
    </source>
</evidence>
<name>A0ACC0AT65_CATRO</name>
<protein>
    <submittedName>
        <fullName evidence="1">Uncharacterized protein</fullName>
    </submittedName>
</protein>
<sequence>MKIKRLNEMEEEDKGRKGVVLKINEEEQTNSSNNEDESNEDEDMALVDFSNKKFQELVLENKKLCEKVLSLEKCMVDYNDLKKKMNDLTILTGGCSSKTFPLPKDEALVLLDLKPVTIIIRLDALHGGLASRSTKSKVFSSVLDELPTQIVGRVLVELGSLNLTAYEVSYVLKFQVWYSTVESGFASFTGRTTLDFVSKSVDDSYSCKLSSRVLE</sequence>
<proteinExistence type="predicted"/>
<accession>A0ACC0AT65</accession>
<evidence type="ECO:0000313" key="2">
    <source>
        <dbReference type="Proteomes" id="UP001060085"/>
    </source>
</evidence>